<accession>A0ABQ5F9M4</accession>
<comment type="caution">
    <text evidence="2">The sequence shown here is derived from an EMBL/GenBank/DDBJ whole genome shotgun (WGS) entry which is preliminary data.</text>
</comment>
<evidence type="ECO:0000313" key="3">
    <source>
        <dbReference type="Proteomes" id="UP001151760"/>
    </source>
</evidence>
<keyword evidence="3" id="KW-1185">Reference proteome</keyword>
<feature type="region of interest" description="Disordered" evidence="1">
    <location>
        <begin position="16"/>
        <end position="219"/>
    </location>
</feature>
<feature type="compositionally biased region" description="Basic and acidic residues" evidence="1">
    <location>
        <begin position="25"/>
        <end position="47"/>
    </location>
</feature>
<gene>
    <name evidence="2" type="ORF">Tco_1002960</name>
</gene>
<organism evidence="2 3">
    <name type="scientific">Tanacetum coccineum</name>
    <dbReference type="NCBI Taxonomy" id="301880"/>
    <lineage>
        <taxon>Eukaryota</taxon>
        <taxon>Viridiplantae</taxon>
        <taxon>Streptophyta</taxon>
        <taxon>Embryophyta</taxon>
        <taxon>Tracheophyta</taxon>
        <taxon>Spermatophyta</taxon>
        <taxon>Magnoliopsida</taxon>
        <taxon>eudicotyledons</taxon>
        <taxon>Gunneridae</taxon>
        <taxon>Pentapetalae</taxon>
        <taxon>asterids</taxon>
        <taxon>campanulids</taxon>
        <taxon>Asterales</taxon>
        <taxon>Asteraceae</taxon>
        <taxon>Asteroideae</taxon>
        <taxon>Anthemideae</taxon>
        <taxon>Anthemidinae</taxon>
        <taxon>Tanacetum</taxon>
    </lineage>
</organism>
<evidence type="ECO:0000313" key="2">
    <source>
        <dbReference type="EMBL" id="GJT59427.1"/>
    </source>
</evidence>
<protein>
    <submittedName>
        <fullName evidence="2">Uncharacterized protein</fullName>
    </submittedName>
</protein>
<dbReference type="Proteomes" id="UP001151760">
    <property type="component" value="Unassembled WGS sequence"/>
</dbReference>
<feature type="compositionally biased region" description="Basic and acidic residues" evidence="1">
    <location>
        <begin position="129"/>
        <end position="149"/>
    </location>
</feature>
<evidence type="ECO:0000256" key="1">
    <source>
        <dbReference type="SAM" id="MobiDB-lite"/>
    </source>
</evidence>
<feature type="compositionally biased region" description="Low complexity" evidence="1">
    <location>
        <begin position="88"/>
        <end position="102"/>
    </location>
</feature>
<sequence>MVSVTTIRIYLTEHSFAAKPTDWTPNHESREPPKRESTDTLERSADQRKRRGGKQKEIQKSPSPTRSRSIFSRLGSEERKRKERGRRSPSQASSRSASVFSRLGAKRQKQRRKDVREVIQSYVPCSSERQQENEREYRRSKWEDSRDEPLEIEDSAGGRHWKRQSRRAQKEPRYDMSEPYDEESTTPFTRRINKFFPQKEFGCPPPSKHITGHETQKII</sequence>
<dbReference type="EMBL" id="BQNB010017109">
    <property type="protein sequence ID" value="GJT59427.1"/>
    <property type="molecule type" value="Genomic_DNA"/>
</dbReference>
<reference evidence="2" key="1">
    <citation type="journal article" date="2022" name="Int. J. Mol. Sci.">
        <title>Draft Genome of Tanacetum Coccineum: Genomic Comparison of Closely Related Tanacetum-Family Plants.</title>
        <authorList>
            <person name="Yamashiro T."/>
            <person name="Shiraishi A."/>
            <person name="Nakayama K."/>
            <person name="Satake H."/>
        </authorList>
    </citation>
    <scope>NUCLEOTIDE SEQUENCE</scope>
</reference>
<reference evidence="2" key="2">
    <citation type="submission" date="2022-01" db="EMBL/GenBank/DDBJ databases">
        <authorList>
            <person name="Yamashiro T."/>
            <person name="Shiraishi A."/>
            <person name="Satake H."/>
            <person name="Nakayama K."/>
        </authorList>
    </citation>
    <scope>NUCLEOTIDE SEQUENCE</scope>
</reference>
<feature type="compositionally biased region" description="Polar residues" evidence="1">
    <location>
        <begin position="60"/>
        <end position="70"/>
    </location>
</feature>
<name>A0ABQ5F9M4_9ASTR</name>
<feature type="compositionally biased region" description="Basic residues" evidence="1">
    <location>
        <begin position="104"/>
        <end position="113"/>
    </location>
</feature>
<proteinExistence type="predicted"/>